<dbReference type="Gene3D" id="3.40.50.720">
    <property type="entry name" value="NAD(P)-binding Rossmann-like Domain"/>
    <property type="match status" value="1"/>
</dbReference>
<dbReference type="InterPro" id="IPR016181">
    <property type="entry name" value="Acyl_CoA_acyltransferase"/>
</dbReference>
<evidence type="ECO:0000259" key="1">
    <source>
        <dbReference type="Pfam" id="PF00899"/>
    </source>
</evidence>
<evidence type="ECO:0000313" key="2">
    <source>
        <dbReference type="EMBL" id="MBW8484033.1"/>
    </source>
</evidence>
<dbReference type="RefSeq" id="WP_220167258.1">
    <property type="nucleotide sequence ID" value="NZ_JAIBOA010000009.1"/>
</dbReference>
<reference evidence="2 3" key="1">
    <citation type="submission" date="2021-07" db="EMBL/GenBank/DDBJ databases">
        <title>Actinomadura sp. PM05-2 isolated from lichen.</title>
        <authorList>
            <person name="Somphong A."/>
            <person name="Phongsopitanun W."/>
            <person name="Tanasupawat S."/>
            <person name="Peongsungnone V."/>
        </authorList>
    </citation>
    <scope>NUCLEOTIDE SEQUENCE [LARGE SCALE GENOMIC DNA]</scope>
    <source>
        <strain evidence="2 3">PM05-2</strain>
    </source>
</reference>
<dbReference type="InterPro" id="IPR045886">
    <property type="entry name" value="ThiF/MoeB/HesA"/>
</dbReference>
<dbReference type="Gene3D" id="3.40.630.30">
    <property type="match status" value="1"/>
</dbReference>
<keyword evidence="3" id="KW-1185">Reference proteome</keyword>
<dbReference type="InterPro" id="IPR035985">
    <property type="entry name" value="Ubiquitin-activating_enz"/>
</dbReference>
<dbReference type="EMBL" id="JAIBOA010000009">
    <property type="protein sequence ID" value="MBW8484033.1"/>
    <property type="molecule type" value="Genomic_DNA"/>
</dbReference>
<keyword evidence="2" id="KW-0548">Nucleotidyltransferase</keyword>
<dbReference type="GO" id="GO:0016779">
    <property type="term" value="F:nucleotidyltransferase activity"/>
    <property type="evidence" value="ECO:0007669"/>
    <property type="project" value="UniProtKB-KW"/>
</dbReference>
<gene>
    <name evidence="2" type="ORF">K1Y72_16720</name>
</gene>
<dbReference type="Proteomes" id="UP000774570">
    <property type="component" value="Unassembled WGS sequence"/>
</dbReference>
<dbReference type="SUPFAM" id="SSF69572">
    <property type="entry name" value="Activating enzymes of the ubiquitin-like proteins"/>
    <property type="match status" value="1"/>
</dbReference>
<proteinExistence type="predicted"/>
<organism evidence="2 3">
    <name type="scientific">Actinomadura parmotrematis</name>
    <dbReference type="NCBI Taxonomy" id="2864039"/>
    <lineage>
        <taxon>Bacteria</taxon>
        <taxon>Bacillati</taxon>
        <taxon>Actinomycetota</taxon>
        <taxon>Actinomycetes</taxon>
        <taxon>Streptosporangiales</taxon>
        <taxon>Thermomonosporaceae</taxon>
        <taxon>Actinomadura</taxon>
    </lineage>
</organism>
<feature type="domain" description="THIF-type NAD/FAD binding fold" evidence="1">
    <location>
        <begin position="348"/>
        <end position="490"/>
    </location>
</feature>
<accession>A0ABS7FUE6</accession>
<keyword evidence="2" id="KW-0808">Transferase</keyword>
<dbReference type="CDD" id="cd01483">
    <property type="entry name" value="E1_enzyme_family"/>
    <property type="match status" value="1"/>
</dbReference>
<dbReference type="SUPFAM" id="SSF55729">
    <property type="entry name" value="Acyl-CoA N-acyltransferases (Nat)"/>
    <property type="match status" value="1"/>
</dbReference>
<dbReference type="PANTHER" id="PTHR43267:SF3">
    <property type="entry name" value="THIF PROTEIN"/>
    <property type="match status" value="1"/>
</dbReference>
<dbReference type="PANTHER" id="PTHR43267">
    <property type="entry name" value="TRNA THREONYLCARBAMOYLADENOSINE DEHYDRATASE"/>
    <property type="match status" value="1"/>
</dbReference>
<name>A0ABS7FUE6_9ACTN</name>
<protein>
    <submittedName>
        <fullName evidence="2">ThiF family adenylyltransferase</fullName>
    </submittedName>
</protein>
<dbReference type="Pfam" id="PF00899">
    <property type="entry name" value="ThiF"/>
    <property type="match status" value="1"/>
</dbReference>
<evidence type="ECO:0000313" key="3">
    <source>
        <dbReference type="Proteomes" id="UP000774570"/>
    </source>
</evidence>
<dbReference type="InterPro" id="IPR000594">
    <property type="entry name" value="ThiF_NAD_FAD-bd"/>
</dbReference>
<sequence>MIIGTSAWHVTAFRTPRGAPGAADTVAWVRALRARILFDGGRRPDFRDAAGAHVDDQDLDHGAWHFVGRADPAGPPLGYVRLCTADQAALFQTLAYLGPDHYARVLAGRGLAPDAVFEHSRLVVEHRARKLGLGVHLNATAVAAAHALGAAAMIGTSGTADGQDRFHARFGFGEVPGTRRYVERYTEDVVVMLHETARGAGEHDRLVRRLTEEFPGMVVDAVALPRPASAPAREEPAALRALPANDRESWRPELYRPAEPDERAALLELLDSGAVREVCDTLEDQLNELITSREPDRRRDAAALHAARLDQLAGAAPWEYGTWAFYPWSGRLVHLLPRDEFRLVRTDRNRGRVDRPEQRALLGARIGVIGLSVGNSAALTCALEGVGGAFRLADFDPLGLSNLNRLRAGVHQLGLNKTVIAARQMFEIDPYLDIEIFPAGLTAATMDAFFGADGADGGDRLDLLVEECDTPEVKIAARERARALGVPVVMDANDRGLLDVERFDLEPDRPLLHGLLGEISAAELGGLTAAERVDLILAMVDRDRISPALAAAVPEIGRTLSSWPQLASGVALGGALVTEAARRVLLGRPCPSGRYYTDLDEQLAADRSVVPAGVAR</sequence>
<comment type="caution">
    <text evidence="2">The sequence shown here is derived from an EMBL/GenBank/DDBJ whole genome shotgun (WGS) entry which is preliminary data.</text>
</comment>